<dbReference type="EMBL" id="AZFW01000039">
    <property type="protein sequence ID" value="KRM27944.1"/>
    <property type="molecule type" value="Genomic_DNA"/>
</dbReference>
<accession>A0A0R1XCY2</accession>
<dbReference type="RefSeq" id="WP_051225160.1">
    <property type="nucleotide sequence ID" value="NZ_AUEH01000009.1"/>
</dbReference>
<comment type="caution">
    <text evidence="1">The sequence shown here is derived from an EMBL/GenBank/DDBJ whole genome shotgun (WGS) entry which is preliminary data.</text>
</comment>
<protein>
    <recommendedName>
        <fullName evidence="3">PemK-like protein</fullName>
    </recommendedName>
</protein>
<name>A0A0R1XCY2_9LACO</name>
<dbReference type="PATRIC" id="fig|1122147.4.peg.2313"/>
<dbReference type="OrthoDB" id="2223833at2"/>
<evidence type="ECO:0000313" key="2">
    <source>
        <dbReference type="Proteomes" id="UP000050949"/>
    </source>
</evidence>
<proteinExistence type="predicted"/>
<sequence length="117" mass="13490">METGDLCLFYVPYPEDSSGDGKTRPVAVLALSDGEHVLLYTVTTKYENKSATIKKQYAPIKQWQQAGLDHPSWIDVRGVLRVPRKLLEQRRVLWVGRLTAEDMTIWADYIRRRGKRA</sequence>
<gene>
    <name evidence="1" type="ORF">FC91_GL002234</name>
</gene>
<reference evidence="1 2" key="1">
    <citation type="journal article" date="2015" name="Genome Announc.">
        <title>Expanding the biotechnology potential of lactobacilli through comparative genomics of 213 strains and associated genera.</title>
        <authorList>
            <person name="Sun Z."/>
            <person name="Harris H.M."/>
            <person name="McCann A."/>
            <person name="Guo C."/>
            <person name="Argimon S."/>
            <person name="Zhang W."/>
            <person name="Yang X."/>
            <person name="Jeffery I.B."/>
            <person name="Cooney J.C."/>
            <person name="Kagawa T.F."/>
            <person name="Liu W."/>
            <person name="Song Y."/>
            <person name="Salvetti E."/>
            <person name="Wrobel A."/>
            <person name="Rasinkangas P."/>
            <person name="Parkhill J."/>
            <person name="Rea M.C."/>
            <person name="O'Sullivan O."/>
            <person name="Ritari J."/>
            <person name="Douillard F.P."/>
            <person name="Paul Ross R."/>
            <person name="Yang R."/>
            <person name="Briner A.E."/>
            <person name="Felis G.E."/>
            <person name="de Vos W.M."/>
            <person name="Barrangou R."/>
            <person name="Klaenhammer T.R."/>
            <person name="Caufield P.W."/>
            <person name="Cui Y."/>
            <person name="Zhang H."/>
            <person name="O'Toole P.W."/>
        </authorList>
    </citation>
    <scope>NUCLEOTIDE SEQUENCE [LARGE SCALE GENOMIC DNA]</scope>
    <source>
        <strain evidence="1 2">DSM 16991</strain>
    </source>
</reference>
<dbReference type="AlphaFoldDB" id="A0A0R1XCY2"/>
<dbReference type="eggNOG" id="ENOG5033BR8">
    <property type="taxonomic scope" value="Bacteria"/>
</dbReference>
<organism evidence="1 2">
    <name type="scientific">Schleiferilactobacillus harbinensis DSM 16991</name>
    <dbReference type="NCBI Taxonomy" id="1122147"/>
    <lineage>
        <taxon>Bacteria</taxon>
        <taxon>Bacillati</taxon>
        <taxon>Bacillota</taxon>
        <taxon>Bacilli</taxon>
        <taxon>Lactobacillales</taxon>
        <taxon>Lactobacillaceae</taxon>
        <taxon>Schleiferilactobacillus</taxon>
    </lineage>
</organism>
<evidence type="ECO:0000313" key="1">
    <source>
        <dbReference type="EMBL" id="KRM27944.1"/>
    </source>
</evidence>
<dbReference type="Proteomes" id="UP000050949">
    <property type="component" value="Unassembled WGS sequence"/>
</dbReference>
<evidence type="ECO:0008006" key="3">
    <source>
        <dbReference type="Google" id="ProtNLM"/>
    </source>
</evidence>